<sequence length="60" mass="7114">MEFTAEAVEGLIQHSQQELADAQGMRFIRSVAEMRAWDYQQMNEKLWRFLDELTLAHSQK</sequence>
<reference evidence="1 2" key="1">
    <citation type="submission" date="2018-12" db="EMBL/GenBank/DDBJ databases">
        <authorList>
            <consortium name="Pathogen Informatics"/>
        </authorList>
    </citation>
    <scope>NUCLEOTIDE SEQUENCE [LARGE SCALE GENOMIC DNA]</scope>
    <source>
        <strain evidence="1 2">NCTC7406</strain>
    </source>
</reference>
<name>A0A447NNH5_SALET</name>
<evidence type="ECO:0000313" key="1">
    <source>
        <dbReference type="EMBL" id="VEA04843.1"/>
    </source>
</evidence>
<keyword evidence="1" id="KW-0436">Ligase</keyword>
<dbReference type="EC" id="6.3.5.2" evidence="1"/>
<proteinExistence type="predicted"/>
<gene>
    <name evidence="1" type="ORF">NCTC7406_01612</name>
</gene>
<evidence type="ECO:0000313" key="2">
    <source>
        <dbReference type="Proteomes" id="UP000276345"/>
    </source>
</evidence>
<keyword evidence="1" id="KW-0315">Glutamine amidotransferase</keyword>
<dbReference type="AlphaFoldDB" id="A0A447NNH5"/>
<dbReference type="GO" id="GO:0016740">
    <property type="term" value="F:transferase activity"/>
    <property type="evidence" value="ECO:0007669"/>
    <property type="project" value="UniProtKB-KW"/>
</dbReference>
<dbReference type="EMBL" id="LR134142">
    <property type="protein sequence ID" value="VEA04843.1"/>
    <property type="molecule type" value="Genomic_DNA"/>
</dbReference>
<organism evidence="1 2">
    <name type="scientific">Salmonella enterica subsp. enterica serovar Sanjuan</name>
    <dbReference type="NCBI Taxonomy" id="1160765"/>
    <lineage>
        <taxon>Bacteria</taxon>
        <taxon>Pseudomonadati</taxon>
        <taxon>Pseudomonadota</taxon>
        <taxon>Gammaproteobacteria</taxon>
        <taxon>Enterobacterales</taxon>
        <taxon>Enterobacteriaceae</taxon>
        <taxon>Salmonella</taxon>
    </lineage>
</organism>
<dbReference type="GO" id="GO:0003922">
    <property type="term" value="F:GMP synthase (glutamine-hydrolyzing) activity"/>
    <property type="evidence" value="ECO:0007669"/>
    <property type="project" value="UniProtKB-EC"/>
</dbReference>
<dbReference type="Proteomes" id="UP000276345">
    <property type="component" value="Chromosome"/>
</dbReference>
<accession>A0A447NNH5</accession>
<keyword evidence="1" id="KW-0808">Transferase</keyword>
<protein>
    <submittedName>
        <fullName evidence="1">Glutamine amidotransferase</fullName>
        <ecNumber evidence="1">6.3.5.2</ecNumber>
    </submittedName>
</protein>